<dbReference type="Gene3D" id="3.90.105.10">
    <property type="entry name" value="Molybdopterin biosynthesis moea protein, domain 2"/>
    <property type="match status" value="1"/>
</dbReference>
<dbReference type="Proteomes" id="UP000623215">
    <property type="component" value="Unassembled WGS sequence"/>
</dbReference>
<dbReference type="FunFam" id="2.170.190.11:FF:000001">
    <property type="entry name" value="Molybdopterin molybdenumtransferase"/>
    <property type="match status" value="1"/>
</dbReference>
<dbReference type="Pfam" id="PF03454">
    <property type="entry name" value="MoeA_C"/>
    <property type="match status" value="1"/>
</dbReference>
<dbReference type="SUPFAM" id="SSF63867">
    <property type="entry name" value="MoeA C-terminal domain-like"/>
    <property type="match status" value="1"/>
</dbReference>
<comment type="caution">
    <text evidence="4">The sequence shown here is derived from an EMBL/GenBank/DDBJ whole genome shotgun (WGS) entry which is preliminary data.</text>
</comment>
<proteinExistence type="predicted"/>
<dbReference type="InterPro" id="IPR038987">
    <property type="entry name" value="MoeA-like"/>
</dbReference>
<dbReference type="PANTHER" id="PTHR10192:SF5">
    <property type="entry name" value="GEPHYRIN"/>
    <property type="match status" value="1"/>
</dbReference>
<feature type="domain" description="MoaB/Mog" evidence="3">
    <location>
        <begin position="185"/>
        <end position="330"/>
    </location>
</feature>
<dbReference type="SMART" id="SM00852">
    <property type="entry name" value="MoCF_biosynth"/>
    <property type="match status" value="1"/>
</dbReference>
<dbReference type="InterPro" id="IPR036425">
    <property type="entry name" value="MoaB/Mog-like_dom_sf"/>
</dbReference>
<dbReference type="SUPFAM" id="SSF53850">
    <property type="entry name" value="Periplasmic binding protein-like II"/>
    <property type="match status" value="1"/>
</dbReference>
<dbReference type="EMBL" id="DQVW01000111">
    <property type="protein sequence ID" value="HIQ32951.1"/>
    <property type="molecule type" value="Genomic_DNA"/>
</dbReference>
<dbReference type="Pfam" id="PF00994">
    <property type="entry name" value="MoCF_biosynth"/>
    <property type="match status" value="1"/>
</dbReference>
<dbReference type="Gene3D" id="2.170.190.11">
    <property type="entry name" value="Molybdopterin biosynthesis moea protein, domain 3"/>
    <property type="match status" value="1"/>
</dbReference>
<evidence type="ECO:0000313" key="5">
    <source>
        <dbReference type="Proteomes" id="UP000623215"/>
    </source>
</evidence>
<dbReference type="NCBIfam" id="NF011068">
    <property type="entry name" value="PRK14498.1"/>
    <property type="match status" value="1"/>
</dbReference>
<dbReference type="SUPFAM" id="SSF63882">
    <property type="entry name" value="MoeA N-terminal region -like"/>
    <property type="match status" value="1"/>
</dbReference>
<dbReference type="AlphaFoldDB" id="A0A832ZZE9"/>
<gene>
    <name evidence="4" type="ORF">EYH55_05690</name>
</gene>
<protein>
    <submittedName>
        <fullName evidence="4">Molybdopterin biosynthesis protein</fullName>
    </submittedName>
</protein>
<name>A0A832ZZE9_9EURY</name>
<dbReference type="Gene3D" id="2.40.340.10">
    <property type="entry name" value="MoeA, C-terminal, domain IV"/>
    <property type="match status" value="1"/>
</dbReference>
<dbReference type="PROSITE" id="PS01079">
    <property type="entry name" value="MOCF_BIOSYNTHESIS_2"/>
    <property type="match status" value="1"/>
</dbReference>
<dbReference type="Pfam" id="PF12727">
    <property type="entry name" value="PBP_like"/>
    <property type="match status" value="1"/>
</dbReference>
<sequence>MKRFLKLSSIEEGREIVNRFLESVGWEEVDLLEAVNRVLAEDVVAEIDVPPFDRALMDGYAVRSEDTYLAQEDNPVTLKVVGSIRAGDTPDIQVKRGEAVEIATGAPIPKGCDAVVMVEYTERDGDTVKVYRGVAPHENIQYCGSDIMAGELVLRRGTLLSPRDIGALAAIGRRRVKVKRKLRVALISTGDELIDPGKPLESYKIYDVNTYTLAASIRERGWDFKFYGIVRDREEDLLGAVKRALKDNNDIVILSGGTSAGRGDLTAQVIEKLGGEIHIHGLKIKPGKPTIIGSIPGEDNTPKLILGLPGYPTSCLTVFNVLFGGEGRSIRGHFPLRYLSAKGRVEYLPVSVVRGSEGYTVYPVLKGSGAITSLTYSDGYVVIEEDREILEDEPVEVHLFGNIRFGLSIVGSHCIGVDIILREGNIHGKVVNVGSIGGLLSIKRGEGDIAGIHLLGEDGQYNIPFLERYRVRDAVLVRGYIRRQGFMVRRDLPLETLEDILKNIEKYRFINRNRGSGTRILFDRFLEERGIDRGKIRGYNLEAKTHSAVARAVATGRADIGIGIETVARRYNLRFIPIGEEYYDFLIRSERLEDEDIRRFIETLKRVDLPFKKPPNCGEIIYRC</sequence>
<dbReference type="Gene3D" id="3.40.190.10">
    <property type="entry name" value="Periplasmic binding protein-like II"/>
    <property type="match status" value="1"/>
</dbReference>
<dbReference type="Gene3D" id="3.40.980.10">
    <property type="entry name" value="MoaB/Mog-like domain"/>
    <property type="match status" value="1"/>
</dbReference>
<dbReference type="CDD" id="cd00887">
    <property type="entry name" value="MoeA"/>
    <property type="match status" value="1"/>
</dbReference>
<dbReference type="InterPro" id="IPR008284">
    <property type="entry name" value="MoCF_biosynth_CS"/>
</dbReference>
<dbReference type="InterPro" id="IPR036688">
    <property type="entry name" value="MoeA_C_domain_IV_sf"/>
</dbReference>
<evidence type="ECO:0000256" key="2">
    <source>
        <dbReference type="ARBA" id="ARBA00023150"/>
    </source>
</evidence>
<dbReference type="InterPro" id="IPR024370">
    <property type="entry name" value="PBP_domain"/>
</dbReference>
<dbReference type="Pfam" id="PF03453">
    <property type="entry name" value="MoeA_N"/>
    <property type="match status" value="1"/>
</dbReference>
<dbReference type="NCBIfam" id="NF045515">
    <property type="entry name" value="Glp_gephyrin"/>
    <property type="match status" value="1"/>
</dbReference>
<evidence type="ECO:0000259" key="3">
    <source>
        <dbReference type="SMART" id="SM00852"/>
    </source>
</evidence>
<accession>A0A832ZZE9</accession>
<dbReference type="NCBIfam" id="TIGR00177">
    <property type="entry name" value="molyb_syn"/>
    <property type="match status" value="1"/>
</dbReference>
<dbReference type="InterPro" id="IPR001453">
    <property type="entry name" value="MoaB/Mog_dom"/>
</dbReference>
<dbReference type="InterPro" id="IPR005110">
    <property type="entry name" value="MoeA_linker/N"/>
</dbReference>
<dbReference type="GO" id="GO:0005737">
    <property type="term" value="C:cytoplasm"/>
    <property type="evidence" value="ECO:0007669"/>
    <property type="project" value="TreeGrafter"/>
</dbReference>
<dbReference type="GO" id="GO:0006777">
    <property type="term" value="P:Mo-molybdopterin cofactor biosynthetic process"/>
    <property type="evidence" value="ECO:0007669"/>
    <property type="project" value="UniProtKB-KW"/>
</dbReference>
<organism evidence="4 5">
    <name type="scientific">Methanothermococcus okinawensis</name>
    <dbReference type="NCBI Taxonomy" id="155863"/>
    <lineage>
        <taxon>Archaea</taxon>
        <taxon>Methanobacteriati</taxon>
        <taxon>Methanobacteriota</taxon>
        <taxon>Methanomada group</taxon>
        <taxon>Methanococci</taxon>
        <taxon>Methanococcales</taxon>
        <taxon>Methanococcaceae</taxon>
        <taxon>Methanothermococcus</taxon>
    </lineage>
</organism>
<dbReference type="SUPFAM" id="SSF53218">
    <property type="entry name" value="Molybdenum cofactor biosynthesis proteins"/>
    <property type="match status" value="1"/>
</dbReference>
<dbReference type="UniPathway" id="UPA00344"/>
<dbReference type="InterPro" id="IPR036135">
    <property type="entry name" value="MoeA_linker/N_sf"/>
</dbReference>
<reference evidence="4" key="1">
    <citation type="journal article" date="2020" name="ISME J.">
        <title>Gammaproteobacteria mediating utilization of methyl-, sulfur- and petroleum organic compounds in deep ocean hydrothermal plumes.</title>
        <authorList>
            <person name="Zhou Z."/>
            <person name="Liu Y."/>
            <person name="Pan J."/>
            <person name="Cron B.R."/>
            <person name="Toner B.M."/>
            <person name="Anantharaman K."/>
            <person name="Breier J.A."/>
            <person name="Dick G.J."/>
            <person name="Li M."/>
        </authorList>
    </citation>
    <scope>NUCLEOTIDE SEQUENCE</scope>
    <source>
        <strain evidence="4">SZUA-1534</strain>
    </source>
</reference>
<comment type="pathway">
    <text evidence="1">Cofactor biosynthesis; molybdopterin biosynthesis.</text>
</comment>
<dbReference type="GO" id="GO:0061599">
    <property type="term" value="F:molybdopterin molybdotransferase activity"/>
    <property type="evidence" value="ECO:0007669"/>
    <property type="project" value="TreeGrafter"/>
</dbReference>
<dbReference type="InterPro" id="IPR005111">
    <property type="entry name" value="MoeA_C_domain_IV"/>
</dbReference>
<dbReference type="PANTHER" id="PTHR10192">
    <property type="entry name" value="MOLYBDOPTERIN BIOSYNTHESIS PROTEIN"/>
    <property type="match status" value="1"/>
</dbReference>
<keyword evidence="2" id="KW-0501">Molybdenum cofactor biosynthesis</keyword>
<evidence type="ECO:0000313" key="4">
    <source>
        <dbReference type="EMBL" id="HIQ32951.1"/>
    </source>
</evidence>
<evidence type="ECO:0000256" key="1">
    <source>
        <dbReference type="ARBA" id="ARBA00005046"/>
    </source>
</evidence>